<keyword evidence="2" id="KW-1185">Reference proteome</keyword>
<proteinExistence type="predicted"/>
<protein>
    <submittedName>
        <fullName evidence="1">Uncharacterized protein</fullName>
    </submittedName>
</protein>
<dbReference type="AlphaFoldDB" id="A0A6G0YZQ1"/>
<name>A0A6G0YZQ1_APHCR</name>
<accession>A0A6G0YZQ1</accession>
<evidence type="ECO:0000313" key="1">
    <source>
        <dbReference type="EMBL" id="KAF0763726.1"/>
    </source>
</evidence>
<comment type="caution">
    <text evidence="1">The sequence shown here is derived from an EMBL/GenBank/DDBJ whole genome shotgun (WGS) entry which is preliminary data.</text>
</comment>
<reference evidence="1 2" key="1">
    <citation type="submission" date="2019-08" db="EMBL/GenBank/DDBJ databases">
        <title>Whole genome of Aphis craccivora.</title>
        <authorList>
            <person name="Voronova N.V."/>
            <person name="Shulinski R.S."/>
            <person name="Bandarenka Y.V."/>
            <person name="Zhorov D.G."/>
            <person name="Warner D."/>
        </authorList>
    </citation>
    <scope>NUCLEOTIDE SEQUENCE [LARGE SCALE GENOMIC DNA]</scope>
    <source>
        <strain evidence="1">180601</strain>
        <tissue evidence="1">Whole Body</tissue>
    </source>
</reference>
<dbReference type="Proteomes" id="UP000478052">
    <property type="component" value="Unassembled WGS sequence"/>
</dbReference>
<organism evidence="1 2">
    <name type="scientific">Aphis craccivora</name>
    <name type="common">Cowpea aphid</name>
    <dbReference type="NCBI Taxonomy" id="307492"/>
    <lineage>
        <taxon>Eukaryota</taxon>
        <taxon>Metazoa</taxon>
        <taxon>Ecdysozoa</taxon>
        <taxon>Arthropoda</taxon>
        <taxon>Hexapoda</taxon>
        <taxon>Insecta</taxon>
        <taxon>Pterygota</taxon>
        <taxon>Neoptera</taxon>
        <taxon>Paraneoptera</taxon>
        <taxon>Hemiptera</taxon>
        <taxon>Sternorrhyncha</taxon>
        <taxon>Aphidomorpha</taxon>
        <taxon>Aphidoidea</taxon>
        <taxon>Aphididae</taxon>
        <taxon>Aphidini</taxon>
        <taxon>Aphis</taxon>
        <taxon>Aphis</taxon>
    </lineage>
</organism>
<dbReference type="EMBL" id="VUJU01001815">
    <property type="protein sequence ID" value="KAF0763726.1"/>
    <property type="molecule type" value="Genomic_DNA"/>
</dbReference>
<gene>
    <name evidence="1" type="ORF">FWK35_00020005</name>
</gene>
<sequence>MATESARLKNRLFEFPEPSNGCSLFSLLLSVFYVHCKNQTYAYGNHRRNVDISDADTDIGENGGKNRFGGTNRDCHTNNSEYHCCAGAFAMASGYSDVRGPANSREGAHQMGVCRT</sequence>
<evidence type="ECO:0000313" key="2">
    <source>
        <dbReference type="Proteomes" id="UP000478052"/>
    </source>
</evidence>